<evidence type="ECO:0000256" key="1">
    <source>
        <dbReference type="SAM" id="Coils"/>
    </source>
</evidence>
<keyword evidence="1" id="KW-0175">Coiled coil</keyword>
<dbReference type="EMBL" id="FMWL01000016">
    <property type="protein sequence ID" value="SCZ81030.1"/>
    <property type="molecule type" value="Genomic_DNA"/>
</dbReference>
<dbReference type="SUPFAM" id="SSF52540">
    <property type="entry name" value="P-loop containing nucleoside triphosphate hydrolases"/>
    <property type="match status" value="2"/>
</dbReference>
<evidence type="ECO:0000313" key="2">
    <source>
        <dbReference type="EMBL" id="SCZ81030.1"/>
    </source>
</evidence>
<dbReference type="PANTHER" id="PTHR32182:SF0">
    <property type="entry name" value="DNA REPLICATION AND REPAIR PROTEIN RECF"/>
    <property type="match status" value="1"/>
</dbReference>
<evidence type="ECO:0000313" key="3">
    <source>
        <dbReference type="Proteomes" id="UP000199208"/>
    </source>
</evidence>
<feature type="coiled-coil region" evidence="1">
    <location>
        <begin position="274"/>
        <end position="366"/>
    </location>
</feature>
<reference evidence="2 3" key="1">
    <citation type="submission" date="2016-10" db="EMBL/GenBank/DDBJ databases">
        <authorList>
            <person name="de Groot N.N."/>
        </authorList>
    </citation>
    <scope>NUCLEOTIDE SEQUENCE [LARGE SCALE GENOMIC DNA]</scope>
    <source>
        <strain evidence="2 3">DSM 2784</strain>
    </source>
</reference>
<dbReference type="AlphaFoldDB" id="A0A1G5S5A8"/>
<dbReference type="RefSeq" id="WP_170829445.1">
    <property type="nucleotide sequence ID" value="NZ_FMWL01000016.1"/>
</dbReference>
<keyword evidence="3" id="KW-1185">Reference proteome</keyword>
<feature type="coiled-coil region" evidence="1">
    <location>
        <begin position="641"/>
        <end position="668"/>
    </location>
</feature>
<accession>A0A1G5S5A8</accession>
<protein>
    <submittedName>
        <fullName evidence="2">Uncharacterized protein YPO0396</fullName>
    </submittedName>
</protein>
<sequence length="1127" mass="130510">MKTFKKLLLLNWHYISREVIELEDINFLTGKNASGKSTVIDAMQLLLLGDTSGNYFNKAANDKSRRTLIGYAKGELSDADASFNYLRSGRFTTHLALEVYDDVKRQSFVLGFLMDVEGDDSSDKKFYFMEGTLPEHNFVRDNRALSMEELRGGWKREGIKHTFYGTQTDYRNDFKVKMGHLNDKYFELFKKAVAFKPDVDLKRFITEFICETENQVDITHMQDNIRHYERLKQEAETVATMVEQLEDISSIYKEFLKEQQNEKLYGFLIGKGELEALKEELEGLRLQLKGLEEKIRRDTDHLAALEKEIETSHMEISRKQSQLFEFEPYRIEQDCKARIQEYKAQNEALERDVDKVLQRVKAWSRRWLAVLESEGGTEAMTSEVASDAVAAVATTAEAMPAEDTEALIATLRDALNDIDSRAFGLNLQSLREHAAALKDLKVKGAEVYEAGQRSLEEEIREAETKRNQLNQGIKPFDQPVLKLKDLLETRLSERAGSPVSVDVFCELMEIADERWKNAIEGYLHTQKFNLIVAPEHFEEAIRLYDQHKHSLSLYGVGLVDVGKIMERGPKREAGSLAEEIQTDNKFARIYADYLLGQVMKCEEVTALRKHRIAITASGMLYKNYVAAQMRPDRYEFPYIGRQAVKRQLELFEEKLKGLYNQREALEQKLVPLRAFQKLETLTQDAVEDYGDAHVKQVKLQENMMQIRALQKTLETLDMSAILRLREELEGLEKAQYKRQGRFADLKAGIKRDQETCGVLGAVGIPSAEKLFESRRETFDTTYEASYRAEIGEPRYQQELQRLKRHDRIRDNFDQAYKTAQNRRGEAFTRLVEGRNRFETLHRRDLGVAAEHNEKYDALLETLRETELPSFMEKIDEAIGRAQQEFKDDFISKLKSNIDTVNRQIEALNASLKSIRFGKDHYRFEVKPDDFHRKYYDMIMDDMLMSGFNLFSSDFQSRHKEVLDDLFKKIVDVGETGISAAERAELEKNIEKYTDYRTYLAFDLIVTDENGVKSHLSKMLNKKSGGETQTPFFISVLASFHRLYALGDKRREDTMRLIIFDEAFSKMDHERIEESLKLLRDMKFQALISAPTEKIANIAPFADKTLCVLRTKQVTSVREWDKYRLGEG</sequence>
<feature type="coiled-coil region" evidence="1">
    <location>
        <begin position="218"/>
        <end position="248"/>
    </location>
</feature>
<organism evidence="2 3">
    <name type="scientific">Acidaminobacter hydrogenoformans DSM 2784</name>
    <dbReference type="NCBI Taxonomy" id="1120920"/>
    <lineage>
        <taxon>Bacteria</taxon>
        <taxon>Bacillati</taxon>
        <taxon>Bacillota</taxon>
        <taxon>Clostridia</taxon>
        <taxon>Peptostreptococcales</taxon>
        <taxon>Acidaminobacteraceae</taxon>
        <taxon>Acidaminobacter</taxon>
    </lineage>
</organism>
<dbReference type="GO" id="GO:0000731">
    <property type="term" value="P:DNA synthesis involved in DNA repair"/>
    <property type="evidence" value="ECO:0007669"/>
    <property type="project" value="TreeGrafter"/>
</dbReference>
<dbReference type="Gene3D" id="3.40.50.300">
    <property type="entry name" value="P-loop containing nucleotide triphosphate hydrolases"/>
    <property type="match status" value="2"/>
</dbReference>
<dbReference type="Proteomes" id="UP000199208">
    <property type="component" value="Unassembled WGS sequence"/>
</dbReference>
<name>A0A1G5S5A8_9FIRM</name>
<dbReference type="Pfam" id="PF13558">
    <property type="entry name" value="SbcC_Walker_B"/>
    <property type="match status" value="1"/>
</dbReference>
<dbReference type="Pfam" id="PF13555">
    <property type="entry name" value="AAA_29"/>
    <property type="match status" value="1"/>
</dbReference>
<feature type="coiled-coil region" evidence="1">
    <location>
        <begin position="445"/>
        <end position="472"/>
    </location>
</feature>
<gene>
    <name evidence="2" type="ORF">SAMN03080599_02571</name>
</gene>
<dbReference type="GO" id="GO:0006302">
    <property type="term" value="P:double-strand break repair"/>
    <property type="evidence" value="ECO:0007669"/>
    <property type="project" value="TreeGrafter"/>
</dbReference>
<dbReference type="PANTHER" id="PTHR32182">
    <property type="entry name" value="DNA REPLICATION AND REPAIR PROTEIN RECF"/>
    <property type="match status" value="1"/>
</dbReference>
<dbReference type="InterPro" id="IPR027417">
    <property type="entry name" value="P-loop_NTPase"/>
</dbReference>
<dbReference type="STRING" id="1120920.SAMN03080599_02571"/>
<proteinExistence type="predicted"/>